<evidence type="ECO:0000256" key="1">
    <source>
        <dbReference type="SAM" id="Phobius"/>
    </source>
</evidence>
<evidence type="ECO:0000313" key="3">
    <source>
        <dbReference type="Proteomes" id="UP000504636"/>
    </source>
</evidence>
<keyword evidence="1" id="KW-0812">Transmembrane</keyword>
<organism evidence="2">
    <name type="scientific">Mytilinidion resinicola</name>
    <dbReference type="NCBI Taxonomy" id="574789"/>
    <lineage>
        <taxon>Eukaryota</taxon>
        <taxon>Fungi</taxon>
        <taxon>Dikarya</taxon>
        <taxon>Ascomycota</taxon>
        <taxon>Pezizomycotina</taxon>
        <taxon>Dothideomycetes</taxon>
        <taxon>Pleosporomycetidae</taxon>
        <taxon>Mytilinidiales</taxon>
        <taxon>Mytilinidiaceae</taxon>
        <taxon>Mytilinidion</taxon>
    </lineage>
</organism>
<dbReference type="AlphaFoldDB" id="A0A6A6Y232"/>
<gene>
    <name evidence="2 4" type="ORF">BDZ99DRAFT_527141</name>
</gene>
<proteinExistence type="predicted"/>
<dbReference type="OrthoDB" id="10397345at2759"/>
<keyword evidence="1" id="KW-1133">Transmembrane helix</keyword>
<accession>A0A6A6Y232</accession>
<reference evidence="2 4" key="1">
    <citation type="journal article" date="2020" name="Stud. Mycol.">
        <title>101 Dothideomycetes genomes: a test case for predicting lifestyles and emergence of pathogens.</title>
        <authorList>
            <person name="Haridas S."/>
            <person name="Albert R."/>
            <person name="Binder M."/>
            <person name="Bloem J."/>
            <person name="Labutti K."/>
            <person name="Salamov A."/>
            <person name="Andreopoulos B."/>
            <person name="Baker S."/>
            <person name="Barry K."/>
            <person name="Bills G."/>
            <person name="Bluhm B."/>
            <person name="Cannon C."/>
            <person name="Castanera R."/>
            <person name="Culley D."/>
            <person name="Daum C."/>
            <person name="Ezra D."/>
            <person name="Gonzalez J."/>
            <person name="Henrissat B."/>
            <person name="Kuo A."/>
            <person name="Liang C."/>
            <person name="Lipzen A."/>
            <person name="Lutzoni F."/>
            <person name="Magnuson J."/>
            <person name="Mondo S."/>
            <person name="Nolan M."/>
            <person name="Ohm R."/>
            <person name="Pangilinan J."/>
            <person name="Park H.-J."/>
            <person name="Ramirez L."/>
            <person name="Alfaro M."/>
            <person name="Sun H."/>
            <person name="Tritt A."/>
            <person name="Yoshinaga Y."/>
            <person name="Zwiers L.-H."/>
            <person name="Turgeon B."/>
            <person name="Goodwin S."/>
            <person name="Spatafora J."/>
            <person name="Crous P."/>
            <person name="Grigoriev I."/>
        </authorList>
    </citation>
    <scope>NUCLEOTIDE SEQUENCE</scope>
    <source>
        <strain evidence="2 4">CBS 304.34</strain>
    </source>
</reference>
<feature type="transmembrane region" description="Helical" evidence="1">
    <location>
        <begin position="36"/>
        <end position="55"/>
    </location>
</feature>
<sequence>MSLKRSIQPMTVVEPSPKPTPMCCCGRISRRKLLKILAWVLPLIFFLAFLPGIVINVHPKSPSAAGGQTDICKPDSYNILNYRYFAASHNSTNHDQHVYYANVSFSQSANSGDGGVLKPAPCHASDTTQHPSALDPDAAYDTFAVYDRSGIRVFAITLSDVNQAGNTFNMSLFWICSGKPYTFWTNVTISPYDCHDVDDGKMAGRLCKGPDEYTFTAEHETEG</sequence>
<dbReference type="Proteomes" id="UP000504636">
    <property type="component" value="Unplaced"/>
</dbReference>
<dbReference type="RefSeq" id="XP_033569663.1">
    <property type="nucleotide sequence ID" value="XM_033726210.1"/>
</dbReference>
<dbReference type="GeneID" id="54467103"/>
<keyword evidence="1" id="KW-0472">Membrane</keyword>
<dbReference type="EMBL" id="MU003721">
    <property type="protein sequence ID" value="KAF2802699.1"/>
    <property type="molecule type" value="Genomic_DNA"/>
</dbReference>
<reference evidence="4" key="3">
    <citation type="submission" date="2025-04" db="UniProtKB">
        <authorList>
            <consortium name="RefSeq"/>
        </authorList>
    </citation>
    <scope>IDENTIFICATION</scope>
    <source>
        <strain evidence="4">CBS 304.34</strain>
    </source>
</reference>
<reference evidence="4" key="2">
    <citation type="submission" date="2020-04" db="EMBL/GenBank/DDBJ databases">
        <authorList>
            <consortium name="NCBI Genome Project"/>
        </authorList>
    </citation>
    <scope>NUCLEOTIDE SEQUENCE</scope>
    <source>
        <strain evidence="4">CBS 304.34</strain>
    </source>
</reference>
<protein>
    <submittedName>
        <fullName evidence="2 4">Uncharacterized protein</fullName>
    </submittedName>
</protein>
<name>A0A6A6Y232_9PEZI</name>
<keyword evidence="3" id="KW-1185">Reference proteome</keyword>
<evidence type="ECO:0000313" key="4">
    <source>
        <dbReference type="RefSeq" id="XP_033569663.1"/>
    </source>
</evidence>
<evidence type="ECO:0000313" key="2">
    <source>
        <dbReference type="EMBL" id="KAF2802699.1"/>
    </source>
</evidence>